<keyword evidence="5" id="KW-1185">Reference proteome</keyword>
<dbReference type="Gene3D" id="3.40.50.2000">
    <property type="entry name" value="Glycogen Phosphorylase B"/>
    <property type="match status" value="2"/>
</dbReference>
<dbReference type="PANTHER" id="PTHR12526:SF639">
    <property type="entry name" value="GLYCOSYL TRANSFERASE GROUP 1"/>
    <property type="match status" value="1"/>
</dbReference>
<dbReference type="Proteomes" id="UP001595462">
    <property type="component" value="Unassembled WGS sequence"/>
</dbReference>
<feature type="domain" description="Glycosyltransferase subfamily 4-like N-terminal" evidence="3">
    <location>
        <begin position="27"/>
        <end position="178"/>
    </location>
</feature>
<evidence type="ECO:0000313" key="5">
    <source>
        <dbReference type="Proteomes" id="UP001595462"/>
    </source>
</evidence>
<dbReference type="GO" id="GO:0016757">
    <property type="term" value="F:glycosyltransferase activity"/>
    <property type="evidence" value="ECO:0007669"/>
    <property type="project" value="UniProtKB-KW"/>
</dbReference>
<dbReference type="EC" id="2.4.-.-" evidence="4"/>
<proteinExistence type="predicted"/>
<accession>A0ABV7ESR9</accession>
<feature type="domain" description="Glycosyl transferase family 1" evidence="2">
    <location>
        <begin position="210"/>
        <end position="367"/>
    </location>
</feature>
<comment type="caution">
    <text evidence="4">The sequence shown here is derived from an EMBL/GenBank/DDBJ whole genome shotgun (WGS) entry which is preliminary data.</text>
</comment>
<dbReference type="CDD" id="cd03801">
    <property type="entry name" value="GT4_PimA-like"/>
    <property type="match status" value="1"/>
</dbReference>
<dbReference type="InterPro" id="IPR028098">
    <property type="entry name" value="Glyco_trans_4-like_N"/>
</dbReference>
<evidence type="ECO:0000256" key="1">
    <source>
        <dbReference type="SAM" id="MobiDB-lite"/>
    </source>
</evidence>
<evidence type="ECO:0000259" key="3">
    <source>
        <dbReference type="Pfam" id="PF13439"/>
    </source>
</evidence>
<dbReference type="PANTHER" id="PTHR12526">
    <property type="entry name" value="GLYCOSYLTRANSFERASE"/>
    <property type="match status" value="1"/>
</dbReference>
<evidence type="ECO:0000259" key="2">
    <source>
        <dbReference type="Pfam" id="PF00534"/>
    </source>
</evidence>
<name>A0ABV7ESR9_9GAMM</name>
<organism evidence="4 5">
    <name type="scientific">Salinisphaera aquimarina</name>
    <dbReference type="NCBI Taxonomy" id="2094031"/>
    <lineage>
        <taxon>Bacteria</taxon>
        <taxon>Pseudomonadati</taxon>
        <taxon>Pseudomonadota</taxon>
        <taxon>Gammaproteobacteria</taxon>
        <taxon>Salinisphaerales</taxon>
        <taxon>Salinisphaeraceae</taxon>
        <taxon>Salinisphaera</taxon>
    </lineage>
</organism>
<reference evidence="5" key="1">
    <citation type="journal article" date="2019" name="Int. J. Syst. Evol. Microbiol.">
        <title>The Global Catalogue of Microorganisms (GCM) 10K type strain sequencing project: providing services to taxonomists for standard genome sequencing and annotation.</title>
        <authorList>
            <consortium name="The Broad Institute Genomics Platform"/>
            <consortium name="The Broad Institute Genome Sequencing Center for Infectious Disease"/>
            <person name="Wu L."/>
            <person name="Ma J."/>
        </authorList>
    </citation>
    <scope>NUCLEOTIDE SEQUENCE [LARGE SCALE GENOMIC DNA]</scope>
    <source>
        <strain evidence="5">KCTC 52640</strain>
    </source>
</reference>
<dbReference type="Pfam" id="PF00534">
    <property type="entry name" value="Glycos_transf_1"/>
    <property type="match status" value="1"/>
</dbReference>
<evidence type="ECO:0000313" key="4">
    <source>
        <dbReference type="EMBL" id="MFC3104830.1"/>
    </source>
</evidence>
<dbReference type="Pfam" id="PF13439">
    <property type="entry name" value="Glyco_transf_4"/>
    <property type="match status" value="1"/>
</dbReference>
<keyword evidence="4" id="KW-0808">Transferase</keyword>
<dbReference type="InterPro" id="IPR001296">
    <property type="entry name" value="Glyco_trans_1"/>
</dbReference>
<feature type="region of interest" description="Disordered" evidence="1">
    <location>
        <begin position="400"/>
        <end position="423"/>
    </location>
</feature>
<gene>
    <name evidence="4" type="ORF">ACFOSU_13185</name>
</gene>
<keyword evidence="4" id="KW-0328">Glycosyltransferase</keyword>
<dbReference type="SUPFAM" id="SSF53756">
    <property type="entry name" value="UDP-Glycosyltransferase/glycogen phosphorylase"/>
    <property type="match status" value="1"/>
</dbReference>
<sequence length="423" mass="46606">MKTNAKGLRILMVAPQPFFRARGTPFSVLHRIRALIAEGHEVDLVTYPFGEDIAMPGLRIVRCWRPPWVGDVRIGPSIGKLVLDAPLYLATTRMLRRNTYDVLHSHEEAAFFCVRLARRYKLLHVYDMHSSLPQQLTNFSSYNLKPIQAVFGWLERRVLETCHGVITICPDLATVAVPYCDDKPHAMIENTADDAQVFGDDDGKPRVSYKLEDKTIILYTGTLETYQGIDLLLHAYAPLCDDYPQVHLLLAGGTPAQVEKYRDMADALGTAQRVTFVGSVHPASIQQLLEAANMLISPRCRGTNTPLKIYGYLRSAKPIIATDLATHTQVLDHTIAELVAPTEQGLGEGMRRLLDDPSHAARLAASAGARAAADYSDDGYLARVAAFYRQVIDKNAGSGATALHESTDGAADELAQSTIRGEQ</sequence>
<dbReference type="EMBL" id="JBHRSS010000006">
    <property type="protein sequence ID" value="MFC3104830.1"/>
    <property type="molecule type" value="Genomic_DNA"/>
</dbReference>
<protein>
    <submittedName>
        <fullName evidence="4">Glycosyltransferase family 4 protein</fullName>
        <ecNumber evidence="4">2.4.-.-</ecNumber>
    </submittedName>
</protein>